<evidence type="ECO:0000313" key="3">
    <source>
        <dbReference type="Proteomes" id="UP000813824"/>
    </source>
</evidence>
<keyword evidence="3" id="KW-1185">Reference proteome</keyword>
<feature type="region of interest" description="Disordered" evidence="1">
    <location>
        <begin position="246"/>
        <end position="272"/>
    </location>
</feature>
<dbReference type="OrthoDB" id="420046at2759"/>
<protein>
    <submittedName>
        <fullName evidence="2">Uncharacterized protein</fullName>
    </submittedName>
</protein>
<gene>
    <name evidence="2" type="ORF">BXZ70DRAFT_353765</name>
</gene>
<accession>A0A8K0UK99</accession>
<organism evidence="2 3">
    <name type="scientific">Cristinia sonorae</name>
    <dbReference type="NCBI Taxonomy" id="1940300"/>
    <lineage>
        <taxon>Eukaryota</taxon>
        <taxon>Fungi</taxon>
        <taxon>Dikarya</taxon>
        <taxon>Basidiomycota</taxon>
        <taxon>Agaricomycotina</taxon>
        <taxon>Agaricomycetes</taxon>
        <taxon>Agaricomycetidae</taxon>
        <taxon>Agaricales</taxon>
        <taxon>Pleurotineae</taxon>
        <taxon>Stephanosporaceae</taxon>
        <taxon>Cristinia</taxon>
    </lineage>
</organism>
<name>A0A8K0UK99_9AGAR</name>
<feature type="region of interest" description="Disordered" evidence="1">
    <location>
        <begin position="404"/>
        <end position="465"/>
    </location>
</feature>
<comment type="caution">
    <text evidence="2">The sequence shown here is derived from an EMBL/GenBank/DDBJ whole genome shotgun (WGS) entry which is preliminary data.</text>
</comment>
<sequence length="871" mass="94230">MAASKTSSDDVSDTHTDVTKATTDRESEFSAPTTPPSSASSRPQSTILEPDETVPTQETDSQMNGQKKKKKKKNKKSAAAKARAADNSQKSTEADEDRPPVLCISRNKHWRYISSYHGPWLQLPLELLESLLILNLDPATLSATDSRLPPLPSPTLGGTHGISRNRGFASIGDHHSPDSPHSTFANLPPPPPLPAPKPGKATPPPIDPGVFRSVTHIRRLIDEASELSVRASSGLSAAALGSLRGGPGISRDPWSSQNILGTNGLNDGGGGRNVPMSATRIHRLRTLAVQKLAAAYKADEIASSVMVMQGGSVFDDIAERVLKIDPNDIDARYVHFFHEKIPSRQLAESTTTHQLDQLIAAQPHRLEFYRTRGIVHCFRDEFALATKDFSYVIRESRALRKAKIAHRNNGLSSEQRGKGGKKKKGKSGGKTNGQAPPDGTSSPAGDGPTIEGPDGEPLLLHPSVLPDAPDPIEPQCLFLRGAAYLQHAVHLIEQAILAVEDIRKAASVDGAELRLCYVENGRYGGVEIGNPDGPLGSKDGPKLAAYREALANENFREHVQSLLKKALRDHEKFLSHFDTLEGSDEDGVVRDLAQKVELAYHLCENLRPNGQFPPPPLPDVPVMFTTYHPLLVESHFSILICHLMLGDFATLVPTFSRTALLVDGLEGYPVFLPPRSMSQAEYIEILERLAGGWKNGIQPHSLTRSKYLALAPPLSPKAKDKEVDRTNATPPPISRSSSVSTEPGLGHLPSPSIETLLGINGSSSSSALHSSRTPSPPIERETPPSREEPPATTSRSRAELVTALDYARMLLNPVAARQREKVEKLALEKATAKKTGKKKPLSINIPLHGPRVEIVLAWLGAVHLAELDGVA</sequence>
<feature type="compositionally biased region" description="Basic and acidic residues" evidence="1">
    <location>
        <begin position="778"/>
        <end position="789"/>
    </location>
</feature>
<evidence type="ECO:0000256" key="1">
    <source>
        <dbReference type="SAM" id="MobiDB-lite"/>
    </source>
</evidence>
<dbReference type="Proteomes" id="UP000813824">
    <property type="component" value="Unassembled WGS sequence"/>
</dbReference>
<feature type="region of interest" description="Disordered" evidence="1">
    <location>
        <begin position="144"/>
        <end position="208"/>
    </location>
</feature>
<proteinExistence type="predicted"/>
<feature type="compositionally biased region" description="Pro residues" evidence="1">
    <location>
        <begin position="187"/>
        <end position="207"/>
    </location>
</feature>
<dbReference type="InterPro" id="IPR051144">
    <property type="entry name" value="Formin_homology_domain"/>
</dbReference>
<feature type="compositionally biased region" description="Basic and acidic residues" evidence="1">
    <location>
        <begin position="12"/>
        <end position="28"/>
    </location>
</feature>
<feature type="region of interest" description="Disordered" evidence="1">
    <location>
        <begin position="714"/>
        <end position="797"/>
    </location>
</feature>
<feature type="compositionally biased region" description="Polar residues" evidence="1">
    <location>
        <begin position="54"/>
        <end position="65"/>
    </location>
</feature>
<dbReference type="AlphaFoldDB" id="A0A8K0UK99"/>
<feature type="compositionally biased region" description="Low complexity" evidence="1">
    <location>
        <begin position="762"/>
        <end position="773"/>
    </location>
</feature>
<feature type="compositionally biased region" description="Basic residues" evidence="1">
    <location>
        <begin position="418"/>
        <end position="427"/>
    </location>
</feature>
<feature type="compositionally biased region" description="Basic residues" evidence="1">
    <location>
        <begin position="66"/>
        <end position="78"/>
    </location>
</feature>
<feature type="region of interest" description="Disordered" evidence="1">
    <location>
        <begin position="1"/>
        <end position="97"/>
    </location>
</feature>
<feature type="compositionally biased region" description="Low complexity" evidence="1">
    <location>
        <begin position="30"/>
        <end position="46"/>
    </location>
</feature>
<reference evidence="2" key="1">
    <citation type="journal article" date="2021" name="New Phytol.">
        <title>Evolutionary innovations through gain and loss of genes in the ectomycorrhizal Boletales.</title>
        <authorList>
            <person name="Wu G."/>
            <person name="Miyauchi S."/>
            <person name="Morin E."/>
            <person name="Kuo A."/>
            <person name="Drula E."/>
            <person name="Varga T."/>
            <person name="Kohler A."/>
            <person name="Feng B."/>
            <person name="Cao Y."/>
            <person name="Lipzen A."/>
            <person name="Daum C."/>
            <person name="Hundley H."/>
            <person name="Pangilinan J."/>
            <person name="Johnson J."/>
            <person name="Barry K."/>
            <person name="LaButti K."/>
            <person name="Ng V."/>
            <person name="Ahrendt S."/>
            <person name="Min B."/>
            <person name="Choi I.G."/>
            <person name="Park H."/>
            <person name="Plett J.M."/>
            <person name="Magnuson J."/>
            <person name="Spatafora J.W."/>
            <person name="Nagy L.G."/>
            <person name="Henrissat B."/>
            <person name="Grigoriev I.V."/>
            <person name="Yang Z.L."/>
            <person name="Xu J."/>
            <person name="Martin F.M."/>
        </authorList>
    </citation>
    <scope>NUCLEOTIDE SEQUENCE</scope>
    <source>
        <strain evidence="2">KKN 215</strain>
    </source>
</reference>
<dbReference type="PANTHER" id="PTHR45733">
    <property type="entry name" value="FORMIN-J"/>
    <property type="match status" value="1"/>
</dbReference>
<evidence type="ECO:0000313" key="2">
    <source>
        <dbReference type="EMBL" id="KAH8094689.1"/>
    </source>
</evidence>
<dbReference type="EMBL" id="JAEVFJ010000025">
    <property type="protein sequence ID" value="KAH8094689.1"/>
    <property type="molecule type" value="Genomic_DNA"/>
</dbReference>